<dbReference type="Proteomes" id="UP000829196">
    <property type="component" value="Unassembled WGS sequence"/>
</dbReference>
<gene>
    <name evidence="2" type="ORF">KFK09_009227</name>
</gene>
<feature type="compositionally biased region" description="Polar residues" evidence="1">
    <location>
        <begin position="71"/>
        <end position="80"/>
    </location>
</feature>
<organism evidence="2 3">
    <name type="scientific">Dendrobium nobile</name>
    <name type="common">Orchid</name>
    <dbReference type="NCBI Taxonomy" id="94219"/>
    <lineage>
        <taxon>Eukaryota</taxon>
        <taxon>Viridiplantae</taxon>
        <taxon>Streptophyta</taxon>
        <taxon>Embryophyta</taxon>
        <taxon>Tracheophyta</taxon>
        <taxon>Spermatophyta</taxon>
        <taxon>Magnoliopsida</taxon>
        <taxon>Liliopsida</taxon>
        <taxon>Asparagales</taxon>
        <taxon>Orchidaceae</taxon>
        <taxon>Epidendroideae</taxon>
        <taxon>Malaxideae</taxon>
        <taxon>Dendrobiinae</taxon>
        <taxon>Dendrobium</taxon>
    </lineage>
</organism>
<comment type="caution">
    <text evidence="2">The sequence shown here is derived from an EMBL/GenBank/DDBJ whole genome shotgun (WGS) entry which is preliminary data.</text>
</comment>
<keyword evidence="3" id="KW-1185">Reference proteome</keyword>
<evidence type="ECO:0000313" key="3">
    <source>
        <dbReference type="Proteomes" id="UP000829196"/>
    </source>
</evidence>
<accession>A0A8T3BS27</accession>
<proteinExistence type="predicted"/>
<evidence type="ECO:0000313" key="2">
    <source>
        <dbReference type="EMBL" id="KAI0516550.1"/>
    </source>
</evidence>
<feature type="region of interest" description="Disordered" evidence="1">
    <location>
        <begin position="30"/>
        <end position="80"/>
    </location>
</feature>
<protein>
    <submittedName>
        <fullName evidence="2">Uncharacterized protein</fullName>
    </submittedName>
</protein>
<dbReference type="EMBL" id="JAGYWB010000007">
    <property type="protein sequence ID" value="KAI0516550.1"/>
    <property type="molecule type" value="Genomic_DNA"/>
</dbReference>
<sequence>MLPLKIPAVEEVKGVPPGLSRTERGRVSEFWSGDSEQKKASALSHVRSRKKNQRRGLANGEWGAEEDKLGVSSQCQESRSPMPSAEVEALFWLKASKCHCVSWISQKERQRYMPRNGVSRD</sequence>
<dbReference type="AlphaFoldDB" id="A0A8T3BS27"/>
<name>A0A8T3BS27_DENNO</name>
<evidence type="ECO:0000256" key="1">
    <source>
        <dbReference type="SAM" id="MobiDB-lite"/>
    </source>
</evidence>
<reference evidence="2" key="1">
    <citation type="journal article" date="2022" name="Front. Genet.">
        <title>Chromosome-Scale Assembly of the Dendrobium nobile Genome Provides Insights Into the Molecular Mechanism of the Biosynthesis of the Medicinal Active Ingredient of Dendrobium.</title>
        <authorList>
            <person name="Xu Q."/>
            <person name="Niu S.-C."/>
            <person name="Li K.-L."/>
            <person name="Zheng P.-J."/>
            <person name="Zhang X.-J."/>
            <person name="Jia Y."/>
            <person name="Liu Y."/>
            <person name="Niu Y.-X."/>
            <person name="Yu L.-H."/>
            <person name="Chen D.-F."/>
            <person name="Zhang G.-Q."/>
        </authorList>
    </citation>
    <scope>NUCLEOTIDE SEQUENCE</scope>
    <source>
        <tissue evidence="2">Leaf</tissue>
    </source>
</reference>